<gene>
    <name evidence="1" type="ordered locus">Tmz1t_3468</name>
</gene>
<protein>
    <submittedName>
        <fullName evidence="1">Uncharacterized protein</fullName>
    </submittedName>
</protein>
<dbReference type="HOGENOM" id="CLU_3376535_0_0_4"/>
<sequence>MMKALVHQGPGRMAWKGRAGAARAQAIELIVEAA</sequence>
<reference evidence="1 2" key="2">
    <citation type="journal article" date="2012" name="Stand. Genomic Sci.">
        <title>Complete genome sequence of Thauera aminoaromatica strain MZ1T.</title>
        <authorList>
            <person name="Jiang K."/>
            <person name="Sanseverino J."/>
            <person name="Chauhan A."/>
            <person name="Lucas S."/>
            <person name="Copeland A."/>
            <person name="Lapidus A."/>
            <person name="Del Rio T.G."/>
            <person name="Dalin E."/>
            <person name="Tice H."/>
            <person name="Bruce D."/>
            <person name="Goodwin L."/>
            <person name="Pitluck S."/>
            <person name="Sims D."/>
            <person name="Brettin T."/>
            <person name="Detter J.C."/>
            <person name="Han C."/>
            <person name="Chang Y.J."/>
            <person name="Larimer F."/>
            <person name="Land M."/>
            <person name="Hauser L."/>
            <person name="Kyrpides N.C."/>
            <person name="Mikhailova N."/>
            <person name="Moser S."/>
            <person name="Jegier P."/>
            <person name="Close D."/>
            <person name="Debruyn J.M."/>
            <person name="Wang Y."/>
            <person name="Layton A.C."/>
            <person name="Allen M.S."/>
            <person name="Sayler G.S."/>
        </authorList>
    </citation>
    <scope>NUCLEOTIDE SEQUENCE [LARGE SCALE GENOMIC DNA]</scope>
    <source>
        <strain evidence="1 2">MZ1T</strain>
    </source>
</reference>
<dbReference type="AlphaFoldDB" id="C4KCW4"/>
<proteinExistence type="predicted"/>
<accession>C4KCW4</accession>
<name>C4KCW4_THASP</name>
<dbReference type="EMBL" id="CP001281">
    <property type="protein sequence ID" value="ACR02062.1"/>
    <property type="molecule type" value="Genomic_DNA"/>
</dbReference>
<dbReference type="STRING" id="85643.Tmz1t_3468"/>
<dbReference type="Proteomes" id="UP000002186">
    <property type="component" value="Chromosome"/>
</dbReference>
<reference evidence="2" key="1">
    <citation type="submission" date="2009-05" db="EMBL/GenBank/DDBJ databases">
        <title>Complete sequence of chromosome of Thauera sp. MZ1T.</title>
        <authorList>
            <consortium name="US DOE Joint Genome Institute"/>
            <person name="Lucas S."/>
            <person name="Copeland A."/>
            <person name="Lapidus A."/>
            <person name="Glavina del Rio T."/>
            <person name="Dalin E."/>
            <person name="Tice H."/>
            <person name="Bruce D."/>
            <person name="Goodwin L."/>
            <person name="Pitluck S."/>
            <person name="Sims D."/>
            <person name="Brettin T."/>
            <person name="Detter J.C."/>
            <person name="Han C."/>
            <person name="Larimer F."/>
            <person name="Land M."/>
            <person name="Hauser L."/>
            <person name="Kyrpides N."/>
            <person name="Mikhailova N."/>
            <person name="Sayler G.S."/>
        </authorList>
    </citation>
    <scope>NUCLEOTIDE SEQUENCE [LARGE SCALE GENOMIC DNA]</scope>
    <source>
        <strain evidence="2">MZ1T</strain>
    </source>
</reference>
<evidence type="ECO:0000313" key="1">
    <source>
        <dbReference type="EMBL" id="ACR02062.1"/>
    </source>
</evidence>
<organism evidence="1 2">
    <name type="scientific">Thauera aminoaromatica</name>
    <dbReference type="NCBI Taxonomy" id="164330"/>
    <lineage>
        <taxon>Bacteria</taxon>
        <taxon>Pseudomonadati</taxon>
        <taxon>Pseudomonadota</taxon>
        <taxon>Betaproteobacteria</taxon>
        <taxon>Rhodocyclales</taxon>
        <taxon>Zoogloeaceae</taxon>
        <taxon>Thauera</taxon>
    </lineage>
</organism>
<dbReference type="KEGG" id="tmz:Tmz1t_3468"/>
<evidence type="ECO:0000313" key="2">
    <source>
        <dbReference type="Proteomes" id="UP000002186"/>
    </source>
</evidence>
<keyword evidence="2" id="KW-1185">Reference proteome</keyword>